<keyword evidence="6 9" id="KW-0472">Membrane</keyword>
<protein>
    <submittedName>
        <fullName evidence="10">Uncharacterized protein</fullName>
    </submittedName>
</protein>
<comment type="caution">
    <text evidence="10">The sequence shown here is derived from an EMBL/GenBank/DDBJ whole genome shotgun (WGS) entry which is preliminary data.</text>
</comment>
<dbReference type="GO" id="GO:0005886">
    <property type="term" value="C:plasma membrane"/>
    <property type="evidence" value="ECO:0007669"/>
    <property type="project" value="TreeGrafter"/>
</dbReference>
<name>A0A9D4DL03_DREPO</name>
<dbReference type="EMBL" id="JAIWYP010000010">
    <property type="protein sequence ID" value="KAH3750888.1"/>
    <property type="molecule type" value="Genomic_DNA"/>
</dbReference>
<accession>A0A9D4DL03</accession>
<evidence type="ECO:0000256" key="1">
    <source>
        <dbReference type="ARBA" id="ARBA00004141"/>
    </source>
</evidence>
<evidence type="ECO:0000256" key="5">
    <source>
        <dbReference type="ARBA" id="ARBA00022989"/>
    </source>
</evidence>
<dbReference type="PROSITE" id="PS50267">
    <property type="entry name" value="NA_NEUROTRAN_SYMP_3"/>
    <property type="match status" value="1"/>
</dbReference>
<reference evidence="10" key="2">
    <citation type="submission" date="2020-11" db="EMBL/GenBank/DDBJ databases">
        <authorList>
            <person name="McCartney M.A."/>
            <person name="Auch B."/>
            <person name="Kono T."/>
            <person name="Mallez S."/>
            <person name="Becker A."/>
            <person name="Gohl D.M."/>
            <person name="Silverstein K.A.T."/>
            <person name="Koren S."/>
            <person name="Bechman K.B."/>
            <person name="Herman A."/>
            <person name="Abrahante J.E."/>
            <person name="Garbe J."/>
        </authorList>
    </citation>
    <scope>NUCLEOTIDE SEQUENCE</scope>
    <source>
        <strain evidence="10">Duluth1</strain>
        <tissue evidence="10">Whole animal</tissue>
    </source>
</reference>
<dbReference type="InterPro" id="IPR000175">
    <property type="entry name" value="Na/ntran_symport"/>
</dbReference>
<dbReference type="PANTHER" id="PTHR11616">
    <property type="entry name" value="SODIUM/CHLORIDE DEPENDENT TRANSPORTER"/>
    <property type="match status" value="1"/>
</dbReference>
<proteinExistence type="inferred from homology"/>
<feature type="compositionally biased region" description="Basic residues" evidence="8">
    <location>
        <begin position="245"/>
        <end position="254"/>
    </location>
</feature>
<evidence type="ECO:0000256" key="3">
    <source>
        <dbReference type="ARBA" id="ARBA00022448"/>
    </source>
</evidence>
<dbReference type="GO" id="GO:0005283">
    <property type="term" value="F:amino acid:sodium symporter activity"/>
    <property type="evidence" value="ECO:0007669"/>
    <property type="project" value="TreeGrafter"/>
</dbReference>
<keyword evidence="11" id="KW-1185">Reference proteome</keyword>
<dbReference type="GO" id="GO:0089718">
    <property type="term" value="P:amino acid import across plasma membrane"/>
    <property type="evidence" value="ECO:0007669"/>
    <property type="project" value="TreeGrafter"/>
</dbReference>
<evidence type="ECO:0000313" key="10">
    <source>
        <dbReference type="EMBL" id="KAH3750888.1"/>
    </source>
</evidence>
<sequence>MLDIVDNATGGFPLLFVGLIEVICIIFVYGYQRFRRDIEMMIGATKFTRYMFYYFAPMWIVFTPLGLLAVIIFRCIQYEPLSVTTPDIFPAWADAIWWLIVIACFIAIPALFFVKFCKNGGNVVLHKVTSPSAAWRPQLSANCTGDYSKFAAVKSKKEQSPEKETEFDIHDIVAMPTLEAHLTATAREESEMTNGTVLETYDASGLGYDNMGYHRGYDVSEYKAHNAGFNQGNDKEEGTSESSARVHHPVATKL</sequence>
<dbReference type="SUPFAM" id="SSF161070">
    <property type="entry name" value="SNF-like"/>
    <property type="match status" value="1"/>
</dbReference>
<evidence type="ECO:0000256" key="8">
    <source>
        <dbReference type="SAM" id="MobiDB-lite"/>
    </source>
</evidence>
<dbReference type="InterPro" id="IPR037272">
    <property type="entry name" value="SNS_sf"/>
</dbReference>
<keyword evidence="3" id="KW-0813">Transport</keyword>
<feature type="transmembrane region" description="Helical" evidence="9">
    <location>
        <begin position="52"/>
        <end position="76"/>
    </location>
</feature>
<gene>
    <name evidence="10" type="ORF">DPMN_185424</name>
</gene>
<dbReference type="PANTHER" id="PTHR11616:SF321">
    <property type="entry name" value="SODIUM-DEPENDENT NUTRIENT AMINO ACID TRANSPORTER 1-RELATED"/>
    <property type="match status" value="1"/>
</dbReference>
<comment type="subcellular location">
    <subcellularLocation>
        <location evidence="1">Membrane</location>
        <topology evidence="1">Multi-pass membrane protein</topology>
    </subcellularLocation>
</comment>
<feature type="transmembrane region" description="Helical" evidence="9">
    <location>
        <begin position="12"/>
        <end position="31"/>
    </location>
</feature>
<dbReference type="AlphaFoldDB" id="A0A9D4DL03"/>
<evidence type="ECO:0000313" key="11">
    <source>
        <dbReference type="Proteomes" id="UP000828390"/>
    </source>
</evidence>
<keyword evidence="5 9" id="KW-1133">Transmembrane helix</keyword>
<keyword evidence="4 9" id="KW-0812">Transmembrane</keyword>
<evidence type="ECO:0000256" key="4">
    <source>
        <dbReference type="ARBA" id="ARBA00022692"/>
    </source>
</evidence>
<evidence type="ECO:0000256" key="7">
    <source>
        <dbReference type="ARBA" id="ARBA00023180"/>
    </source>
</evidence>
<evidence type="ECO:0000256" key="2">
    <source>
        <dbReference type="ARBA" id="ARBA00006459"/>
    </source>
</evidence>
<evidence type="ECO:0000256" key="6">
    <source>
        <dbReference type="ARBA" id="ARBA00023136"/>
    </source>
</evidence>
<dbReference type="Pfam" id="PF00209">
    <property type="entry name" value="SNF"/>
    <property type="match status" value="1"/>
</dbReference>
<feature type="transmembrane region" description="Helical" evidence="9">
    <location>
        <begin position="96"/>
        <end position="117"/>
    </location>
</feature>
<organism evidence="10 11">
    <name type="scientific">Dreissena polymorpha</name>
    <name type="common">Zebra mussel</name>
    <name type="synonym">Mytilus polymorpha</name>
    <dbReference type="NCBI Taxonomy" id="45954"/>
    <lineage>
        <taxon>Eukaryota</taxon>
        <taxon>Metazoa</taxon>
        <taxon>Spiralia</taxon>
        <taxon>Lophotrochozoa</taxon>
        <taxon>Mollusca</taxon>
        <taxon>Bivalvia</taxon>
        <taxon>Autobranchia</taxon>
        <taxon>Heteroconchia</taxon>
        <taxon>Euheterodonta</taxon>
        <taxon>Imparidentia</taxon>
        <taxon>Neoheterodontei</taxon>
        <taxon>Myida</taxon>
        <taxon>Dreissenoidea</taxon>
        <taxon>Dreissenidae</taxon>
        <taxon>Dreissena</taxon>
    </lineage>
</organism>
<feature type="region of interest" description="Disordered" evidence="8">
    <location>
        <begin position="228"/>
        <end position="254"/>
    </location>
</feature>
<keyword evidence="7" id="KW-0325">Glycoprotein</keyword>
<evidence type="ECO:0000256" key="9">
    <source>
        <dbReference type="SAM" id="Phobius"/>
    </source>
</evidence>
<reference evidence="10" key="1">
    <citation type="journal article" date="2019" name="bioRxiv">
        <title>The Genome of the Zebra Mussel, Dreissena polymorpha: A Resource for Invasive Species Research.</title>
        <authorList>
            <person name="McCartney M.A."/>
            <person name="Auch B."/>
            <person name="Kono T."/>
            <person name="Mallez S."/>
            <person name="Zhang Y."/>
            <person name="Obille A."/>
            <person name="Becker A."/>
            <person name="Abrahante J.E."/>
            <person name="Garbe J."/>
            <person name="Badalamenti J.P."/>
            <person name="Herman A."/>
            <person name="Mangelson H."/>
            <person name="Liachko I."/>
            <person name="Sullivan S."/>
            <person name="Sone E.D."/>
            <person name="Koren S."/>
            <person name="Silverstein K.A.T."/>
            <person name="Beckman K.B."/>
            <person name="Gohl D.M."/>
        </authorList>
    </citation>
    <scope>NUCLEOTIDE SEQUENCE</scope>
    <source>
        <strain evidence="10">Duluth1</strain>
        <tissue evidence="10">Whole animal</tissue>
    </source>
</reference>
<comment type="similarity">
    <text evidence="2">Belongs to the sodium:neurotransmitter symporter (SNF) (TC 2.A.22) family.</text>
</comment>
<dbReference type="Proteomes" id="UP000828390">
    <property type="component" value="Unassembled WGS sequence"/>
</dbReference>